<dbReference type="Pfam" id="PF01957">
    <property type="entry name" value="NfeD"/>
    <property type="match status" value="1"/>
</dbReference>
<evidence type="ECO:0000259" key="8">
    <source>
        <dbReference type="Pfam" id="PF25145"/>
    </source>
</evidence>
<name>A0ABT3CQ84_9BACT</name>
<dbReference type="PANTHER" id="PTHR33507:SF3">
    <property type="entry name" value="INNER MEMBRANE PROTEIN YBBJ"/>
    <property type="match status" value="1"/>
</dbReference>
<dbReference type="InterPro" id="IPR012340">
    <property type="entry name" value="NA-bd_OB-fold"/>
</dbReference>
<feature type="transmembrane region" description="Helical" evidence="5">
    <location>
        <begin position="275"/>
        <end position="295"/>
    </location>
</feature>
<gene>
    <name evidence="9" type="ORF">N7U62_04390</name>
</gene>
<accession>A0ABT3CQ84</accession>
<keyword evidence="10" id="KW-1185">Reference proteome</keyword>
<protein>
    <submittedName>
        <fullName evidence="9">Nodulation protein NfeD</fullName>
    </submittedName>
</protein>
<evidence type="ECO:0000256" key="2">
    <source>
        <dbReference type="ARBA" id="ARBA00022692"/>
    </source>
</evidence>
<feature type="transmembrane region" description="Helical" evidence="5">
    <location>
        <begin position="248"/>
        <end position="268"/>
    </location>
</feature>
<evidence type="ECO:0000256" key="3">
    <source>
        <dbReference type="ARBA" id="ARBA00022989"/>
    </source>
</evidence>
<dbReference type="SUPFAM" id="SSF52096">
    <property type="entry name" value="ClpP/crotonase"/>
    <property type="match status" value="1"/>
</dbReference>
<feature type="domain" description="NfeD integral membrane" evidence="7">
    <location>
        <begin position="254"/>
        <end position="377"/>
    </location>
</feature>
<sequence>MLKKTNYEINIARDKVSNHQSNSNMKTNIIPILCLLLMPLLSWAEADSTLVFLMKLDAEIDPRTNRYTELALDKAEEMKADLVVIEMDTYGGALNDADDIRTRVLELEIPIYVFINKDAASAGALISIACDSIYMAKGASIGAATVVTQDGSAAPDKYQSYMRSIMRSTAEATGRNPRIAEAMVDQTIEVDSISTEGKVITFSTSEAIKYGFCEAQVDDLKEIVSRSGIEEYELYEYELSMSERIVSIFINPFVSGILIMVILGGIYFELQTPGVGFPILAALVALVLYFIPYYMNGLAEYWEMALFFIGLVLIALEIFVIPGFGIAGISGIFLSVGSLVLIMVNNDFFDFSFVPTGNIAVAAMTALLGLIGAFIVMFIGGVRLTQSKAFDRIALPNVLDSKAGYTSNFKTESFIGKTGNTYTILRPSGKVMIEDAIYDASSRGEYIDKDTEIEVIAEEGNYLKVRQKS</sequence>
<evidence type="ECO:0000313" key="9">
    <source>
        <dbReference type="EMBL" id="MCV9385886.1"/>
    </source>
</evidence>
<organism evidence="9 10">
    <name type="scientific">Reichenbachiella ulvae</name>
    <dbReference type="NCBI Taxonomy" id="2980104"/>
    <lineage>
        <taxon>Bacteria</taxon>
        <taxon>Pseudomonadati</taxon>
        <taxon>Bacteroidota</taxon>
        <taxon>Cytophagia</taxon>
        <taxon>Cytophagales</taxon>
        <taxon>Reichenbachiellaceae</taxon>
        <taxon>Reichenbachiella</taxon>
    </lineage>
</organism>
<evidence type="ECO:0000313" key="10">
    <source>
        <dbReference type="Proteomes" id="UP001300692"/>
    </source>
</evidence>
<evidence type="ECO:0000259" key="6">
    <source>
        <dbReference type="Pfam" id="PF01957"/>
    </source>
</evidence>
<keyword evidence="4 5" id="KW-0472">Membrane</keyword>
<keyword evidence="3 5" id="KW-1133">Transmembrane helix</keyword>
<comment type="caution">
    <text evidence="9">The sequence shown here is derived from an EMBL/GenBank/DDBJ whole genome shotgun (WGS) entry which is preliminary data.</text>
</comment>
<reference evidence="9 10" key="1">
    <citation type="submission" date="2022-10" db="EMBL/GenBank/DDBJ databases">
        <title>Comparative genomics and taxonomic characterization of three novel marine species of genus Reichenbachiella exhibiting antioxidant and polysaccharide degradation activities.</title>
        <authorList>
            <person name="Muhammad N."/>
            <person name="Lee Y.-J."/>
            <person name="Ko J."/>
            <person name="Kim S.-G."/>
        </authorList>
    </citation>
    <scope>NUCLEOTIDE SEQUENCE [LARGE SCALE GENOMIC DNA]</scope>
    <source>
        <strain evidence="9 10">ABR2-5</strain>
    </source>
</reference>
<evidence type="ECO:0000256" key="5">
    <source>
        <dbReference type="SAM" id="Phobius"/>
    </source>
</evidence>
<evidence type="ECO:0000259" key="7">
    <source>
        <dbReference type="Pfam" id="PF24961"/>
    </source>
</evidence>
<dbReference type="InterPro" id="IPR052165">
    <property type="entry name" value="Membrane_assoc_protease"/>
</dbReference>
<dbReference type="InterPro" id="IPR002810">
    <property type="entry name" value="NfeD-like_C"/>
</dbReference>
<feature type="transmembrane region" description="Helical" evidence="5">
    <location>
        <begin position="301"/>
        <end position="319"/>
    </location>
</feature>
<evidence type="ECO:0000256" key="1">
    <source>
        <dbReference type="ARBA" id="ARBA00004141"/>
    </source>
</evidence>
<keyword evidence="2 5" id="KW-0812">Transmembrane</keyword>
<feature type="domain" description="NfeD-like C-terminal" evidence="6">
    <location>
        <begin position="412"/>
        <end position="466"/>
    </location>
</feature>
<dbReference type="Proteomes" id="UP001300692">
    <property type="component" value="Unassembled WGS sequence"/>
</dbReference>
<dbReference type="Pfam" id="PF24961">
    <property type="entry name" value="NfeD_membrane"/>
    <property type="match status" value="1"/>
</dbReference>
<dbReference type="InterPro" id="IPR056738">
    <property type="entry name" value="NfeD1b_N"/>
</dbReference>
<dbReference type="InterPro" id="IPR056739">
    <property type="entry name" value="NfeD_membrane"/>
</dbReference>
<proteinExistence type="predicted"/>
<dbReference type="SUPFAM" id="SSF141322">
    <property type="entry name" value="NfeD domain-like"/>
    <property type="match status" value="1"/>
</dbReference>
<dbReference type="Gene3D" id="3.90.226.10">
    <property type="entry name" value="2-enoyl-CoA Hydratase, Chain A, domain 1"/>
    <property type="match status" value="1"/>
</dbReference>
<feature type="transmembrane region" description="Helical" evidence="5">
    <location>
        <begin position="359"/>
        <end position="382"/>
    </location>
</feature>
<dbReference type="CDD" id="cd07021">
    <property type="entry name" value="Clp_protease_NfeD_like"/>
    <property type="match status" value="1"/>
</dbReference>
<dbReference type="PANTHER" id="PTHR33507">
    <property type="entry name" value="INNER MEMBRANE PROTEIN YBBJ"/>
    <property type="match status" value="1"/>
</dbReference>
<feature type="domain" description="NfeD1b N-terminal" evidence="8">
    <location>
        <begin position="51"/>
        <end position="234"/>
    </location>
</feature>
<dbReference type="Gene3D" id="2.40.50.140">
    <property type="entry name" value="Nucleic acid-binding proteins"/>
    <property type="match status" value="1"/>
</dbReference>
<evidence type="ECO:0000256" key="4">
    <source>
        <dbReference type="ARBA" id="ARBA00023136"/>
    </source>
</evidence>
<dbReference type="InterPro" id="IPR029045">
    <property type="entry name" value="ClpP/crotonase-like_dom_sf"/>
</dbReference>
<dbReference type="RefSeq" id="WP_264136669.1">
    <property type="nucleotide sequence ID" value="NZ_JAOYOD010000001.1"/>
</dbReference>
<comment type="subcellular location">
    <subcellularLocation>
        <location evidence="1">Membrane</location>
        <topology evidence="1">Multi-pass membrane protein</topology>
    </subcellularLocation>
</comment>
<dbReference type="EMBL" id="JAOYOD010000001">
    <property type="protein sequence ID" value="MCV9385886.1"/>
    <property type="molecule type" value="Genomic_DNA"/>
</dbReference>
<dbReference type="Pfam" id="PF25145">
    <property type="entry name" value="NfeD1b_N"/>
    <property type="match status" value="1"/>
</dbReference>